<name>A0ABU8LQ63_9MICO</name>
<feature type="domain" description="Sulfatase N-terminal" evidence="3">
    <location>
        <begin position="21"/>
        <end position="342"/>
    </location>
</feature>
<evidence type="ECO:0000259" key="3">
    <source>
        <dbReference type="Pfam" id="PF00884"/>
    </source>
</evidence>
<proteinExistence type="inferred from homology"/>
<dbReference type="PANTHER" id="PTHR42693:SF53">
    <property type="entry name" value="ENDO-4-O-SULFATASE"/>
    <property type="match status" value="1"/>
</dbReference>
<dbReference type="Pfam" id="PF00884">
    <property type="entry name" value="Sulfatase"/>
    <property type="match status" value="1"/>
</dbReference>
<evidence type="ECO:0000256" key="1">
    <source>
        <dbReference type="ARBA" id="ARBA00008779"/>
    </source>
</evidence>
<organism evidence="4 5">
    <name type="scientific">Microbacterium marmarense</name>
    <dbReference type="NCBI Taxonomy" id="3122051"/>
    <lineage>
        <taxon>Bacteria</taxon>
        <taxon>Bacillati</taxon>
        <taxon>Actinomycetota</taxon>
        <taxon>Actinomycetes</taxon>
        <taxon>Micrococcales</taxon>
        <taxon>Microbacteriaceae</taxon>
        <taxon>Microbacterium</taxon>
    </lineage>
</organism>
<comment type="similarity">
    <text evidence="1">Belongs to the sulfatase family.</text>
</comment>
<accession>A0ABU8LQ63</accession>
<evidence type="ECO:0000313" key="5">
    <source>
        <dbReference type="Proteomes" id="UP001368654"/>
    </source>
</evidence>
<dbReference type="Gene3D" id="3.40.720.10">
    <property type="entry name" value="Alkaline Phosphatase, subunit A"/>
    <property type="match status" value="1"/>
</dbReference>
<dbReference type="CDD" id="cd16034">
    <property type="entry name" value="sulfatase_like"/>
    <property type="match status" value="1"/>
</dbReference>
<evidence type="ECO:0000256" key="2">
    <source>
        <dbReference type="ARBA" id="ARBA00022801"/>
    </source>
</evidence>
<dbReference type="Proteomes" id="UP001368654">
    <property type="component" value="Unassembled WGS sequence"/>
</dbReference>
<dbReference type="SUPFAM" id="SSF53649">
    <property type="entry name" value="Alkaline phosphatase-like"/>
    <property type="match status" value="1"/>
</dbReference>
<dbReference type="PANTHER" id="PTHR42693">
    <property type="entry name" value="ARYLSULFATASE FAMILY MEMBER"/>
    <property type="match status" value="1"/>
</dbReference>
<sequence>MNRFTAEQQAPTSSAVSPQRPNLVFIFSDQQSRDMLGAYGLSDVKTPYLDQLAAEGLLFDHAVSNSPVCTPARSMLISGQHPLWNNCFTNDRRLATNLGDSFAEVTRDAGYRNGYVGKWHLYGGDRNRPIPAGPDRHGFDDTFLSNNCAVNYDPDNAFYWDGDEKVLFGGWEVEGQTDQAVQFIHEQTPDEPFTLFVSFHAPHNHNGGDDAKYTSFDAPEEFKDIYDRDALTLRPTVPVNERTRLMTQGYLALCSEVDANVGRILAALDEQGLRENTILVYTSDHGETFGAFNNHWHKSSPEDVSARVPLIVTLPSGRVEPRRSDLIVGTIDLMPTLLGLMGLEVPEHVHGKNLSAEILEGDDDAVESAPLFYFTTPWRGVYTKEWTYSTENIDRSDGTEPHPESDVGRTVLLRRMDTLFHRVDDPNQLDNLFGHTSLPGRPGTGEIQDKLHSKLEEWLAYFEDPFPNQHELWSFVGSDTEPPITLMREKSGVTRGALPR</sequence>
<dbReference type="InterPro" id="IPR050738">
    <property type="entry name" value="Sulfatase"/>
</dbReference>
<gene>
    <name evidence="4" type="ORF">WDU96_00180</name>
</gene>
<protein>
    <submittedName>
        <fullName evidence="4">Sulfatase</fullName>
    </submittedName>
</protein>
<keyword evidence="2" id="KW-0378">Hydrolase</keyword>
<dbReference type="InterPro" id="IPR000917">
    <property type="entry name" value="Sulfatase_N"/>
</dbReference>
<keyword evidence="5" id="KW-1185">Reference proteome</keyword>
<comment type="caution">
    <text evidence="4">The sequence shown here is derived from an EMBL/GenBank/DDBJ whole genome shotgun (WGS) entry which is preliminary data.</text>
</comment>
<dbReference type="EMBL" id="JBBDGL010000001">
    <property type="protein sequence ID" value="MEJ1154013.1"/>
    <property type="molecule type" value="Genomic_DNA"/>
</dbReference>
<dbReference type="InterPro" id="IPR017850">
    <property type="entry name" value="Alkaline_phosphatase_core_sf"/>
</dbReference>
<dbReference type="RefSeq" id="WP_337336464.1">
    <property type="nucleotide sequence ID" value="NZ_JBBDGL010000001.1"/>
</dbReference>
<reference evidence="4 5" key="1">
    <citation type="submission" date="2024-02" db="EMBL/GenBank/DDBJ databases">
        <authorList>
            <person name="Saticioglu I.B."/>
        </authorList>
    </citation>
    <scope>NUCLEOTIDE SEQUENCE [LARGE SCALE GENOMIC DNA]</scope>
    <source>
        <strain evidence="4 5">Mu-86</strain>
    </source>
</reference>
<evidence type="ECO:0000313" key="4">
    <source>
        <dbReference type="EMBL" id="MEJ1154013.1"/>
    </source>
</evidence>